<dbReference type="InterPro" id="IPR025736">
    <property type="entry name" value="PucR_C-HTH_dom"/>
</dbReference>
<name>A0A9X1TPN4_STRM4</name>
<protein>
    <submittedName>
        <fullName evidence="3">Helix-turn-helix domain-containing protein</fullName>
    </submittedName>
</protein>
<dbReference type="PANTHER" id="PTHR33744:SF1">
    <property type="entry name" value="DNA-BINDING TRANSCRIPTIONAL ACTIVATOR ADER"/>
    <property type="match status" value="1"/>
</dbReference>
<feature type="domain" description="PucR-like N-terminal" evidence="2">
    <location>
        <begin position="13"/>
        <end position="178"/>
    </location>
</feature>
<evidence type="ECO:0000259" key="2">
    <source>
        <dbReference type="Pfam" id="PF25906"/>
    </source>
</evidence>
<keyword evidence="4" id="KW-1185">Reference proteome</keyword>
<evidence type="ECO:0000313" key="3">
    <source>
        <dbReference type="EMBL" id="MCF1598962.1"/>
    </source>
</evidence>
<dbReference type="InterPro" id="IPR042070">
    <property type="entry name" value="PucR_C-HTH_sf"/>
</dbReference>
<dbReference type="EMBL" id="JAKEIP010000257">
    <property type="protein sequence ID" value="MCF1598962.1"/>
    <property type="molecule type" value="Genomic_DNA"/>
</dbReference>
<feature type="domain" description="PucR C-terminal helix-turn-helix" evidence="1">
    <location>
        <begin position="337"/>
        <end position="395"/>
    </location>
</feature>
<dbReference type="InterPro" id="IPR051448">
    <property type="entry name" value="CdaR-like_regulators"/>
</dbReference>
<gene>
    <name evidence="3" type="ORF">L0P92_36240</name>
</gene>
<proteinExistence type="predicted"/>
<dbReference type="Gene3D" id="1.10.10.2840">
    <property type="entry name" value="PucR C-terminal helix-turn-helix domain"/>
    <property type="match status" value="1"/>
</dbReference>
<dbReference type="PANTHER" id="PTHR33744">
    <property type="entry name" value="CARBOHYDRATE DIACID REGULATOR"/>
    <property type="match status" value="1"/>
</dbReference>
<reference evidence="3" key="1">
    <citation type="submission" date="2022-01" db="EMBL/GenBank/DDBJ databases">
        <title>Draft Genome Sequences of Seven Type Strains of the Genus Streptomyces.</title>
        <authorList>
            <person name="Aziz S."/>
            <person name="Coretto E."/>
            <person name="Chronakova A."/>
            <person name="Sproer C."/>
            <person name="Huber K."/>
            <person name="Nouioui I."/>
            <person name="Gross H."/>
        </authorList>
    </citation>
    <scope>NUCLEOTIDE SEQUENCE</scope>
    <source>
        <strain evidence="3">DSM 103493</strain>
    </source>
</reference>
<evidence type="ECO:0000313" key="4">
    <source>
        <dbReference type="Proteomes" id="UP001139384"/>
    </source>
</evidence>
<accession>A0A9X1TPN4</accession>
<sequence>MTSPVETFTRQPWRELPPVLAELIRARTESIVTDMTRAIRDEVPPYRRSLDSAVGRDLSESIRRAVRQFAELIEHPDSAQDHHLHHFRHLGRIEFLNGRTTDALQAAFRVGARVGSRRYAEMVQEATLPPATVLTLHEAVLVHINALSNEAVKGFLAAQQRSEGEVKRARRALVERLLEPPRGHERAPLGPLAERARWPLPGAVATVVVRSAGRLTVPGADGDLLSANRGSDVVLIVPEPETSGLLERVRAAARGQVAAVGPVVPVHEAWLSLQCARLGLDRRAQLPTQPGDDGAFLRVDDELAELHLLRGAPIGELLDRRVLGVFADLPRGRADRLAETLDALLMSWGRTAPEVAQALGIHPQTARQRLRRLEALFGDRLADPLFRFEALLALRTRALRADAG</sequence>
<dbReference type="Pfam" id="PF13556">
    <property type="entry name" value="HTH_30"/>
    <property type="match status" value="1"/>
</dbReference>
<comment type="caution">
    <text evidence="3">The sequence shown here is derived from an EMBL/GenBank/DDBJ whole genome shotgun (WGS) entry which is preliminary data.</text>
</comment>
<dbReference type="InterPro" id="IPR058663">
    <property type="entry name" value="PucR-like_N"/>
</dbReference>
<dbReference type="RefSeq" id="WP_234767308.1">
    <property type="nucleotide sequence ID" value="NZ_JAKEIP010000257.1"/>
</dbReference>
<dbReference type="Proteomes" id="UP001139384">
    <property type="component" value="Unassembled WGS sequence"/>
</dbReference>
<organism evidence="3 4">
    <name type="scientific">Streptomyces muensis</name>
    <dbReference type="NCBI Taxonomy" id="1077944"/>
    <lineage>
        <taxon>Bacteria</taxon>
        <taxon>Bacillati</taxon>
        <taxon>Actinomycetota</taxon>
        <taxon>Actinomycetes</taxon>
        <taxon>Kitasatosporales</taxon>
        <taxon>Streptomycetaceae</taxon>
        <taxon>Streptomyces</taxon>
    </lineage>
</organism>
<dbReference type="Pfam" id="PF25906">
    <property type="entry name" value="PucR-like_N"/>
    <property type="match status" value="1"/>
</dbReference>
<dbReference type="AlphaFoldDB" id="A0A9X1TPN4"/>
<evidence type="ECO:0000259" key="1">
    <source>
        <dbReference type="Pfam" id="PF13556"/>
    </source>
</evidence>